<feature type="binding site" evidence="2">
    <location>
        <begin position="49"/>
        <end position="51"/>
    </location>
    <ligand>
        <name>substrate</name>
    </ligand>
</feature>
<comment type="similarity">
    <text evidence="2">Belongs to the EIF-2B alpha/beta/delta subunits family. MtnA subfamily.</text>
</comment>
<dbReference type="FunFam" id="3.40.50.10470:FF:000006">
    <property type="entry name" value="Methylthioribose-1-phosphate isomerase"/>
    <property type="match status" value="1"/>
</dbReference>
<dbReference type="NCBIfam" id="TIGR00524">
    <property type="entry name" value="eIF-2B_rel"/>
    <property type="match status" value="1"/>
</dbReference>
<dbReference type="GO" id="GO:0019509">
    <property type="term" value="P:L-methionine salvage from methylthioadenosine"/>
    <property type="evidence" value="ECO:0007669"/>
    <property type="project" value="UniProtKB-UniRule"/>
</dbReference>
<comment type="function">
    <text evidence="2">Catalyzes the interconversion of methylthioribose-1-phosphate (MTR-1-P) into methylthioribulose-1-phosphate (MTRu-1-P).</text>
</comment>
<dbReference type="GO" id="GO:0046523">
    <property type="term" value="F:S-methyl-5-thioribose-1-phosphate isomerase activity"/>
    <property type="evidence" value="ECO:0007669"/>
    <property type="project" value="UniProtKB-UniRule"/>
</dbReference>
<dbReference type="PANTHER" id="PTHR43475">
    <property type="entry name" value="METHYLTHIORIBOSE-1-PHOSPHATE ISOMERASE"/>
    <property type="match status" value="1"/>
</dbReference>
<dbReference type="SUPFAM" id="SSF100950">
    <property type="entry name" value="NagB/RpiA/CoA transferase-like"/>
    <property type="match status" value="1"/>
</dbReference>
<dbReference type="PANTHER" id="PTHR43475:SF1">
    <property type="entry name" value="METHYLTHIORIBOSE-1-PHOSPHATE ISOMERASE"/>
    <property type="match status" value="1"/>
</dbReference>
<dbReference type="Gene3D" id="1.20.120.420">
    <property type="entry name" value="translation initiation factor eif-2b, domain 1"/>
    <property type="match status" value="1"/>
</dbReference>
<feature type="binding site" evidence="2">
    <location>
        <position position="201"/>
    </location>
    <ligand>
        <name>substrate</name>
    </ligand>
</feature>
<dbReference type="Gene3D" id="3.40.50.10470">
    <property type="entry name" value="Translation initiation factor eif-2b, domain 2"/>
    <property type="match status" value="1"/>
</dbReference>
<gene>
    <name evidence="2 3" type="primary">mtnA</name>
    <name evidence="3" type="ORF">CH371_12630</name>
</gene>
<accession>A0A2M9ZBG7</accession>
<comment type="pathway">
    <text evidence="2">Amino-acid biosynthesis; L-methionine biosynthesis via salvage pathway; L-methionine from S-methyl-5-thio-alpha-D-ribose 1-phosphate: step 1/6.</text>
</comment>
<feature type="binding site" evidence="2">
    <location>
        <begin position="252"/>
        <end position="253"/>
    </location>
    <ligand>
        <name>substrate</name>
    </ligand>
</feature>
<dbReference type="InterPro" id="IPR027363">
    <property type="entry name" value="M1Pi_N"/>
</dbReference>
<sequence length="362" mass="39942">MKKENLRPMFWEGETLRLLDQRQIPGKKEWFLAKGAEDAIFAIREMVVRGAPAIAITGLFGAVLEHKSRADKPSYSEIRSVHQRIIESRPTAVNLRKAFEEFSEKFPESKYESLSYENFLQEAEEFAVSVYEEDIRNNTSLAENGLSLFPDASKKIQIITHCNTGALATAGHGTALGVIRSLKNAGRDLTVFADETRPYLQGARLTAWELMEEGIDSYLITDSMAGWLMATKKIDAVVVGVDRVAANGDSANKIGTYPLAIIAKYHGVPFYIAATEKSFDFRIPSGAHIPIEMRTPDEVTRLNFLKKEDGSPILGEGVIAPVGVQALNPSFDVTPAELITAFITEKGIVSPDKIREKFTSGA</sequence>
<dbReference type="NCBIfam" id="NF004326">
    <property type="entry name" value="PRK05720.1"/>
    <property type="match status" value="1"/>
</dbReference>
<comment type="catalytic activity">
    <reaction evidence="2">
        <text>5-(methylsulfanyl)-alpha-D-ribose 1-phosphate = 5-(methylsulfanyl)-D-ribulose 1-phosphate</text>
        <dbReference type="Rhea" id="RHEA:19989"/>
        <dbReference type="ChEBI" id="CHEBI:58533"/>
        <dbReference type="ChEBI" id="CHEBI:58548"/>
        <dbReference type="EC" id="5.3.1.23"/>
    </reaction>
</comment>
<feature type="binding site" evidence="2">
    <location>
        <position position="89"/>
    </location>
    <ligand>
        <name>substrate</name>
    </ligand>
</feature>
<dbReference type="InterPro" id="IPR000649">
    <property type="entry name" value="IF-2B-related"/>
</dbReference>
<evidence type="ECO:0000313" key="4">
    <source>
        <dbReference type="Proteomes" id="UP000231912"/>
    </source>
</evidence>
<dbReference type="UniPathway" id="UPA00904">
    <property type="reaction ID" value="UER00874"/>
</dbReference>
<dbReference type="InterPro" id="IPR011559">
    <property type="entry name" value="Initiation_fac_2B_a/b/d"/>
</dbReference>
<dbReference type="Proteomes" id="UP000231912">
    <property type="component" value="Unassembled WGS sequence"/>
</dbReference>
<name>A0A2M9ZBG7_9LEPT</name>
<evidence type="ECO:0000256" key="1">
    <source>
        <dbReference type="ARBA" id="ARBA00023235"/>
    </source>
</evidence>
<dbReference type="InterPro" id="IPR037171">
    <property type="entry name" value="NagB/RpiA_transferase-like"/>
</dbReference>
<comment type="caution">
    <text evidence="3">The sequence shown here is derived from an EMBL/GenBank/DDBJ whole genome shotgun (WGS) entry which is preliminary data.</text>
</comment>
<evidence type="ECO:0000313" key="3">
    <source>
        <dbReference type="EMBL" id="PJZ65791.1"/>
    </source>
</evidence>
<dbReference type="RefSeq" id="WP_100759222.1">
    <property type="nucleotide sequence ID" value="NZ_NPDT01000004.1"/>
</dbReference>
<dbReference type="Pfam" id="PF01008">
    <property type="entry name" value="IF-2B"/>
    <property type="match status" value="1"/>
</dbReference>
<proteinExistence type="inferred from homology"/>
<dbReference type="EC" id="5.3.1.23" evidence="2"/>
<keyword evidence="2" id="KW-0486">Methionine biosynthesis</keyword>
<organism evidence="3 4">
    <name type="scientific">Leptospira wolffii</name>
    <dbReference type="NCBI Taxonomy" id="409998"/>
    <lineage>
        <taxon>Bacteria</taxon>
        <taxon>Pseudomonadati</taxon>
        <taxon>Spirochaetota</taxon>
        <taxon>Spirochaetia</taxon>
        <taxon>Leptospirales</taxon>
        <taxon>Leptospiraceae</taxon>
        <taxon>Leptospira</taxon>
    </lineage>
</organism>
<dbReference type="FunFam" id="1.20.120.420:FF:000003">
    <property type="entry name" value="Methylthioribose-1-phosphate isomerase"/>
    <property type="match status" value="1"/>
</dbReference>
<dbReference type="AlphaFoldDB" id="A0A2M9ZBG7"/>
<keyword evidence="1 2" id="KW-0413">Isomerase</keyword>
<dbReference type="NCBIfam" id="TIGR00512">
    <property type="entry name" value="salvage_mtnA"/>
    <property type="match status" value="1"/>
</dbReference>
<feature type="active site" description="Proton donor" evidence="2">
    <location>
        <position position="242"/>
    </location>
</feature>
<feature type="site" description="Transition state stabilizer" evidence="2">
    <location>
        <position position="162"/>
    </location>
</feature>
<dbReference type="InterPro" id="IPR005251">
    <property type="entry name" value="IF-M1Pi"/>
</dbReference>
<reference evidence="3 4" key="1">
    <citation type="submission" date="2017-07" db="EMBL/GenBank/DDBJ databases">
        <title>Leptospira spp. isolated from tropical soils.</title>
        <authorList>
            <person name="Thibeaux R."/>
            <person name="Iraola G."/>
            <person name="Ferres I."/>
            <person name="Bierque E."/>
            <person name="Girault D."/>
            <person name="Soupe-Gilbert M.-E."/>
            <person name="Picardeau M."/>
            <person name="Goarant C."/>
        </authorList>
    </citation>
    <scope>NUCLEOTIDE SEQUENCE [LARGE SCALE GENOMIC DNA]</scope>
    <source>
        <strain evidence="3 4">FH2-C-A2</strain>
    </source>
</reference>
<dbReference type="EMBL" id="NPDT01000004">
    <property type="protein sequence ID" value="PJZ65791.1"/>
    <property type="molecule type" value="Genomic_DNA"/>
</dbReference>
<evidence type="ECO:0000256" key="2">
    <source>
        <dbReference type="HAMAP-Rule" id="MF_01678"/>
    </source>
</evidence>
<dbReference type="HAMAP" id="MF_01678">
    <property type="entry name" value="Salvage_MtnA"/>
    <property type="match status" value="1"/>
</dbReference>
<keyword evidence="2" id="KW-0028">Amino-acid biosynthesis</keyword>
<protein>
    <recommendedName>
        <fullName evidence="2">Methylthioribose-1-phosphate isomerase</fullName>
        <shortName evidence="2">M1Pi</shortName>
        <shortName evidence="2">MTR-1-P isomerase</shortName>
        <ecNumber evidence="2">5.3.1.23</ecNumber>
    </recommendedName>
    <alternativeName>
        <fullName evidence="2">S-methyl-5-thioribose-1-phosphate isomerase</fullName>
    </alternativeName>
</protein>
<dbReference type="InterPro" id="IPR042529">
    <property type="entry name" value="IF_2B-like_C"/>
</dbReference>